<gene>
    <name evidence="5" type="ORF">ACJMK2_034409</name>
</gene>
<dbReference type="InterPro" id="IPR051229">
    <property type="entry name" value="ALYREF_mRNA_export"/>
</dbReference>
<dbReference type="InterPro" id="IPR000504">
    <property type="entry name" value="RRM_dom"/>
</dbReference>
<dbReference type="InterPro" id="IPR035979">
    <property type="entry name" value="RBD_domain_sf"/>
</dbReference>
<keyword evidence="6" id="KW-1185">Reference proteome</keyword>
<dbReference type="AlphaFoldDB" id="A0ABD3WRG1"/>
<proteinExistence type="predicted"/>
<evidence type="ECO:0000313" key="5">
    <source>
        <dbReference type="EMBL" id="KAL3876575.1"/>
    </source>
</evidence>
<evidence type="ECO:0000256" key="1">
    <source>
        <dbReference type="ARBA" id="ARBA00022884"/>
    </source>
</evidence>
<dbReference type="PROSITE" id="PS50102">
    <property type="entry name" value="RRM"/>
    <property type="match status" value="1"/>
</dbReference>
<sequence>MSISPGKSNMDVSLDDYISRKSANFKVEIRNPSFPGGNMQKNTRGKFFQKEQGFAKNIQKRLVINKPGQNKGSSIKPLKASFDARQKLSAKSTITDAREKLSRKDKPTDARDTLTNIRIHKGTLDARAKIQAKQQKPGIDNKNIPVKIVSNPGATQNTNIITRMVNNSAVVNSGADVSGFSISRTVSNNATVNTGAHGFNISRTVSNNATVNIGAHGFNIGRTIGNIGPPPGSGNVQFVFDGLQITRPVNPPVSIPQNLHFNQQQQQYRQPQNDFNITRMLDNQVSPFQGPGPGHVKQSNYPLIQVSNDHYKQPPPHQSQPVYYPNSSQAPYPPLPPYDPYYQPPQQPSYRTATEISYQTEMSPASEKPGYIQEFVVHQPIQRTVPNAKQVIPASKPNVAVKRKLPGSDSTSGGTLKLFRPSATPVIDLPAKKSKAQPNLEDRLGTAEDDDMVISPLQGFRVQVTNLHSVVSQDDIIELFGAIGAMKKARLVKPGMAEIVYVKKEDSLNAVQKYHNRELDGMPMQVKLVTPASARIKEVDQDSLSDNNKAVGEPLKFNKKPAQKLEKNLVELDTLHKALFKTGSTAPATSKPVTFTVKI</sequence>
<dbReference type="PANTHER" id="PTHR19965:SF96">
    <property type="entry name" value="POLYMERASE DELTA-INTERACTING PROTEIN 3"/>
    <property type="match status" value="1"/>
</dbReference>
<feature type="domain" description="RRM" evidence="4">
    <location>
        <begin position="460"/>
        <end position="531"/>
    </location>
</feature>
<evidence type="ECO:0000259" key="4">
    <source>
        <dbReference type="PROSITE" id="PS50102"/>
    </source>
</evidence>
<accession>A0ABD3WRG1</accession>
<dbReference type="Proteomes" id="UP001634394">
    <property type="component" value="Unassembled WGS sequence"/>
</dbReference>
<feature type="region of interest" description="Disordered" evidence="3">
    <location>
        <begin position="307"/>
        <end position="330"/>
    </location>
</feature>
<dbReference type="SUPFAM" id="SSF54928">
    <property type="entry name" value="RNA-binding domain, RBD"/>
    <property type="match status" value="1"/>
</dbReference>
<organism evidence="5 6">
    <name type="scientific">Sinanodonta woodiana</name>
    <name type="common">Chinese pond mussel</name>
    <name type="synonym">Anodonta woodiana</name>
    <dbReference type="NCBI Taxonomy" id="1069815"/>
    <lineage>
        <taxon>Eukaryota</taxon>
        <taxon>Metazoa</taxon>
        <taxon>Spiralia</taxon>
        <taxon>Lophotrochozoa</taxon>
        <taxon>Mollusca</taxon>
        <taxon>Bivalvia</taxon>
        <taxon>Autobranchia</taxon>
        <taxon>Heteroconchia</taxon>
        <taxon>Palaeoheterodonta</taxon>
        <taxon>Unionida</taxon>
        <taxon>Unionoidea</taxon>
        <taxon>Unionidae</taxon>
        <taxon>Unioninae</taxon>
        <taxon>Sinanodonta</taxon>
    </lineage>
</organism>
<dbReference type="PANTHER" id="PTHR19965">
    <property type="entry name" value="RNA AND EXPORT FACTOR BINDING PROTEIN"/>
    <property type="match status" value="1"/>
</dbReference>
<evidence type="ECO:0000256" key="2">
    <source>
        <dbReference type="PROSITE-ProRule" id="PRU00176"/>
    </source>
</evidence>
<dbReference type="SMART" id="SM00360">
    <property type="entry name" value="RRM"/>
    <property type="match status" value="1"/>
</dbReference>
<dbReference type="CDD" id="cd12681">
    <property type="entry name" value="RRM_SKAR"/>
    <property type="match status" value="1"/>
</dbReference>
<protein>
    <recommendedName>
        <fullName evidence="4">RRM domain-containing protein</fullName>
    </recommendedName>
</protein>
<keyword evidence="1 2" id="KW-0694">RNA-binding</keyword>
<name>A0ABD3WRG1_SINWO</name>
<evidence type="ECO:0000313" key="6">
    <source>
        <dbReference type="Proteomes" id="UP001634394"/>
    </source>
</evidence>
<evidence type="ECO:0000256" key="3">
    <source>
        <dbReference type="SAM" id="MobiDB-lite"/>
    </source>
</evidence>
<dbReference type="InterPro" id="IPR034784">
    <property type="entry name" value="PDIP3_RRM"/>
</dbReference>
<comment type="caution">
    <text evidence="5">The sequence shown here is derived from an EMBL/GenBank/DDBJ whole genome shotgun (WGS) entry which is preliminary data.</text>
</comment>
<dbReference type="GO" id="GO:0003723">
    <property type="term" value="F:RNA binding"/>
    <property type="evidence" value="ECO:0007669"/>
    <property type="project" value="UniProtKB-UniRule"/>
</dbReference>
<dbReference type="InterPro" id="IPR012677">
    <property type="entry name" value="Nucleotide-bd_a/b_plait_sf"/>
</dbReference>
<dbReference type="Gene3D" id="3.30.70.330">
    <property type="match status" value="1"/>
</dbReference>
<dbReference type="EMBL" id="JBJQND010000005">
    <property type="protein sequence ID" value="KAL3876575.1"/>
    <property type="molecule type" value="Genomic_DNA"/>
</dbReference>
<reference evidence="5 6" key="1">
    <citation type="submission" date="2024-11" db="EMBL/GenBank/DDBJ databases">
        <title>Chromosome-level genome assembly of the freshwater bivalve Anodonta woodiana.</title>
        <authorList>
            <person name="Chen X."/>
        </authorList>
    </citation>
    <scope>NUCLEOTIDE SEQUENCE [LARGE SCALE GENOMIC DNA]</scope>
    <source>
        <strain evidence="5">MN2024</strain>
        <tissue evidence="5">Gills</tissue>
    </source>
</reference>
<dbReference type="Pfam" id="PF00076">
    <property type="entry name" value="RRM_1"/>
    <property type="match status" value="1"/>
</dbReference>